<name>A0A3E0HJD1_9FLAO</name>
<dbReference type="EMBL" id="QUNS01000007">
    <property type="protein sequence ID" value="REH46512.1"/>
    <property type="molecule type" value="Genomic_DNA"/>
</dbReference>
<protein>
    <recommendedName>
        <fullName evidence="3">Lipoprotein</fullName>
    </recommendedName>
</protein>
<comment type="caution">
    <text evidence="1">The sequence shown here is derived from an EMBL/GenBank/DDBJ whole genome shotgun (WGS) entry which is preliminary data.</text>
</comment>
<dbReference type="AlphaFoldDB" id="A0A3E0HJD1"/>
<evidence type="ECO:0000313" key="1">
    <source>
        <dbReference type="EMBL" id="REH46512.1"/>
    </source>
</evidence>
<evidence type="ECO:0008006" key="3">
    <source>
        <dbReference type="Google" id="ProtNLM"/>
    </source>
</evidence>
<sequence>MKNCLLLFAIIALLISCKTKNKNLEREVFDKKTQKEISKAENIITKEKFLNFIDKDMGFQEDTVDSLRLYAWCCKIQNDSVLFSGKIYLKPQKGNLKYWRTSESRDSIIELINGNLDESLFSKFNLWAEITHKNFFLPLNKTIDNPCEYYKKDRVISIYSATTDGKWELLKKTKKEEEIENVINQIDK</sequence>
<dbReference type="OrthoDB" id="9823741at2"/>
<reference evidence="1 2" key="1">
    <citation type="submission" date="2018-08" db="EMBL/GenBank/DDBJ databases">
        <title>Genomic Encyclopedia of Type Strains, Phase IV (KMG-IV): sequencing the most valuable type-strain genomes for metagenomic binning, comparative biology and taxonomic classification.</title>
        <authorList>
            <person name="Goeker M."/>
        </authorList>
    </citation>
    <scope>NUCLEOTIDE SEQUENCE [LARGE SCALE GENOMIC DNA]</scope>
    <source>
        <strain evidence="1 2">DSM 18841</strain>
    </source>
</reference>
<evidence type="ECO:0000313" key="2">
    <source>
        <dbReference type="Proteomes" id="UP000256884"/>
    </source>
</evidence>
<organism evidence="1 2">
    <name type="scientific">Tenacibaculum gallaicum</name>
    <dbReference type="NCBI Taxonomy" id="561505"/>
    <lineage>
        <taxon>Bacteria</taxon>
        <taxon>Pseudomonadati</taxon>
        <taxon>Bacteroidota</taxon>
        <taxon>Flavobacteriia</taxon>
        <taxon>Flavobacteriales</taxon>
        <taxon>Flavobacteriaceae</taxon>
        <taxon>Tenacibaculum</taxon>
    </lineage>
</organism>
<dbReference type="Proteomes" id="UP000256884">
    <property type="component" value="Unassembled WGS sequence"/>
</dbReference>
<dbReference type="RefSeq" id="WP_115901743.1">
    <property type="nucleotide sequence ID" value="NZ_QUNS01000007.1"/>
</dbReference>
<accession>A0A3E0HJD1</accession>
<dbReference type="PROSITE" id="PS51257">
    <property type="entry name" value="PROKAR_LIPOPROTEIN"/>
    <property type="match status" value="1"/>
</dbReference>
<keyword evidence="2" id="KW-1185">Reference proteome</keyword>
<proteinExistence type="predicted"/>
<gene>
    <name evidence="1" type="ORF">C7448_10772</name>
</gene>